<evidence type="ECO:0000256" key="1">
    <source>
        <dbReference type="SAM" id="SignalP"/>
    </source>
</evidence>
<accession>A0A8T0H461</accession>
<dbReference type="AlphaFoldDB" id="A0A8T0H461"/>
<comment type="caution">
    <text evidence="2">The sequence shown here is derived from an EMBL/GenBank/DDBJ whole genome shotgun (WGS) entry which is preliminary data.</text>
</comment>
<evidence type="ECO:0008006" key="4">
    <source>
        <dbReference type="Google" id="ProtNLM"/>
    </source>
</evidence>
<reference evidence="2" key="1">
    <citation type="submission" date="2020-06" db="EMBL/GenBank/DDBJ databases">
        <title>WGS assembly of Ceratodon purpureus strain R40.</title>
        <authorList>
            <person name="Carey S.B."/>
            <person name="Jenkins J."/>
            <person name="Shu S."/>
            <person name="Lovell J.T."/>
            <person name="Sreedasyam A."/>
            <person name="Maumus F."/>
            <person name="Tiley G.P."/>
            <person name="Fernandez-Pozo N."/>
            <person name="Barry K."/>
            <person name="Chen C."/>
            <person name="Wang M."/>
            <person name="Lipzen A."/>
            <person name="Daum C."/>
            <person name="Saski C.A."/>
            <person name="Payton A.C."/>
            <person name="Mcbreen J.C."/>
            <person name="Conrad R.E."/>
            <person name="Kollar L.M."/>
            <person name="Olsson S."/>
            <person name="Huttunen S."/>
            <person name="Landis J.B."/>
            <person name="Wickett N.J."/>
            <person name="Johnson M.G."/>
            <person name="Rensing S.A."/>
            <person name="Grimwood J."/>
            <person name="Schmutz J."/>
            <person name="Mcdaniel S.F."/>
        </authorList>
    </citation>
    <scope>NUCLEOTIDE SEQUENCE</scope>
    <source>
        <strain evidence="2">R40</strain>
    </source>
</reference>
<feature type="chain" id="PRO_5035811660" description="Secreted protein" evidence="1">
    <location>
        <begin position="26"/>
        <end position="70"/>
    </location>
</feature>
<proteinExistence type="predicted"/>
<feature type="signal peptide" evidence="1">
    <location>
        <begin position="1"/>
        <end position="25"/>
    </location>
</feature>
<gene>
    <name evidence="2" type="ORF">KC19_7G033100</name>
</gene>
<protein>
    <recommendedName>
        <fullName evidence="4">Secreted protein</fullName>
    </recommendedName>
</protein>
<keyword evidence="3" id="KW-1185">Reference proteome</keyword>
<sequence length="70" mass="8389">MFLRASASCLAILYWTLLLRLKGLGVPHQIECDLCRRRNGLILDQLSWFRELDFVLELFRSREAIWFYIV</sequence>
<dbReference type="EMBL" id="CM026428">
    <property type="protein sequence ID" value="KAG0566033.1"/>
    <property type="molecule type" value="Genomic_DNA"/>
</dbReference>
<evidence type="ECO:0000313" key="2">
    <source>
        <dbReference type="EMBL" id="KAG0566033.1"/>
    </source>
</evidence>
<keyword evidence="1" id="KW-0732">Signal</keyword>
<dbReference type="Proteomes" id="UP000822688">
    <property type="component" value="Chromosome 7"/>
</dbReference>
<evidence type="ECO:0000313" key="3">
    <source>
        <dbReference type="Proteomes" id="UP000822688"/>
    </source>
</evidence>
<organism evidence="2 3">
    <name type="scientific">Ceratodon purpureus</name>
    <name type="common">Fire moss</name>
    <name type="synonym">Dicranum purpureum</name>
    <dbReference type="NCBI Taxonomy" id="3225"/>
    <lineage>
        <taxon>Eukaryota</taxon>
        <taxon>Viridiplantae</taxon>
        <taxon>Streptophyta</taxon>
        <taxon>Embryophyta</taxon>
        <taxon>Bryophyta</taxon>
        <taxon>Bryophytina</taxon>
        <taxon>Bryopsida</taxon>
        <taxon>Dicranidae</taxon>
        <taxon>Pseudoditrichales</taxon>
        <taxon>Ditrichaceae</taxon>
        <taxon>Ceratodon</taxon>
    </lineage>
</organism>
<name>A0A8T0H461_CERPU</name>